<dbReference type="InterPro" id="IPR010634">
    <property type="entry name" value="DUF1223"/>
</dbReference>
<dbReference type="SUPFAM" id="SSF52833">
    <property type="entry name" value="Thioredoxin-like"/>
    <property type="match status" value="1"/>
</dbReference>
<gene>
    <name evidence="2" type="ORF">KP509_09G053500</name>
</gene>
<evidence type="ECO:0000313" key="3">
    <source>
        <dbReference type="Proteomes" id="UP000825935"/>
    </source>
</evidence>
<accession>A0A8T2UAI3</accession>
<dbReference type="EMBL" id="CM035414">
    <property type="protein sequence ID" value="KAH7429519.1"/>
    <property type="molecule type" value="Genomic_DNA"/>
</dbReference>
<dbReference type="OrthoDB" id="938668at2759"/>
<evidence type="ECO:0008006" key="4">
    <source>
        <dbReference type="Google" id="ProtNLM"/>
    </source>
</evidence>
<reference evidence="2" key="1">
    <citation type="submission" date="2021-08" db="EMBL/GenBank/DDBJ databases">
        <title>WGS assembly of Ceratopteris richardii.</title>
        <authorList>
            <person name="Marchant D.B."/>
            <person name="Chen G."/>
            <person name="Jenkins J."/>
            <person name="Shu S."/>
            <person name="Leebens-Mack J."/>
            <person name="Grimwood J."/>
            <person name="Schmutz J."/>
            <person name="Soltis P."/>
            <person name="Soltis D."/>
            <person name="Chen Z.-H."/>
        </authorList>
    </citation>
    <scope>NUCLEOTIDE SEQUENCE</scope>
    <source>
        <strain evidence="2">Whitten #5841</strain>
        <tissue evidence="2">Leaf</tissue>
    </source>
</reference>
<dbReference type="OMA" id="SAQRVIC"/>
<evidence type="ECO:0000256" key="1">
    <source>
        <dbReference type="SAM" id="MobiDB-lite"/>
    </source>
</evidence>
<dbReference type="PANTHER" id="PTHR36057:SF1">
    <property type="entry name" value="LIPOPROTEIN LIPID ATTACHMENT SITE-LIKE PROTEIN, PUTATIVE (DUF1223)-RELATED"/>
    <property type="match status" value="1"/>
</dbReference>
<comment type="caution">
    <text evidence="2">The sequence shown here is derived from an EMBL/GenBank/DDBJ whole genome shotgun (WGS) entry which is preliminary data.</text>
</comment>
<dbReference type="Pfam" id="PF06764">
    <property type="entry name" value="DUF1223"/>
    <property type="match status" value="1"/>
</dbReference>
<evidence type="ECO:0000313" key="2">
    <source>
        <dbReference type="EMBL" id="KAH7429519.1"/>
    </source>
</evidence>
<dbReference type="Proteomes" id="UP000825935">
    <property type="component" value="Chromosome 9"/>
</dbReference>
<dbReference type="AlphaFoldDB" id="A0A8T2UAI3"/>
<feature type="region of interest" description="Disordered" evidence="1">
    <location>
        <begin position="88"/>
        <end position="123"/>
    </location>
</feature>
<name>A0A8T2UAI3_CERRI</name>
<organism evidence="2 3">
    <name type="scientific">Ceratopteris richardii</name>
    <name type="common">Triangle waterfern</name>
    <dbReference type="NCBI Taxonomy" id="49495"/>
    <lineage>
        <taxon>Eukaryota</taxon>
        <taxon>Viridiplantae</taxon>
        <taxon>Streptophyta</taxon>
        <taxon>Embryophyta</taxon>
        <taxon>Tracheophyta</taxon>
        <taxon>Polypodiopsida</taxon>
        <taxon>Polypodiidae</taxon>
        <taxon>Polypodiales</taxon>
        <taxon>Pteridineae</taxon>
        <taxon>Pteridaceae</taxon>
        <taxon>Parkerioideae</taxon>
        <taxon>Ceratopteris</taxon>
    </lineage>
</organism>
<keyword evidence="3" id="KW-1185">Reference proteome</keyword>
<dbReference type="PANTHER" id="PTHR36057">
    <property type="match status" value="1"/>
</dbReference>
<proteinExistence type="predicted"/>
<dbReference type="InterPro" id="IPR036249">
    <property type="entry name" value="Thioredoxin-like_sf"/>
</dbReference>
<protein>
    <recommendedName>
        <fullName evidence="4">DUF1223 domain-containing protein</fullName>
    </recommendedName>
</protein>
<sequence length="364" mass="40113">MIDVPSLSRSPPPLLKQFRPTRCQLLNDTPTPSFLCLSRSAQRVICFFVARITACSGVWRFDIKLLSVLQAMSRFCCYFSGAGSTERKKSKVSSEGSGGSARPSSLLEAGQESRSKPSSKDPSPILVEHFTSQGCSSCPSSDLFMSKLGQKCSVKGSEDAEEVSGTPPVIVLAYHVDYWDYLGWKDPFANHRWSSRQRNYGEALQQDSIYTPEVVVQGRSHCIGSNEDAVYSLLREAPQFPSLDLRVSFKRPSPMDLEVSLTISSKLKVDGNLDVLVALFENGQVTDCIKGENRGRILTNDFIVRSLEKGCTIHSGHSRKVNGLAIMKLWDGYSKTKSGMAVFLQSPLSMEVYGAQIVDLPDDS</sequence>